<evidence type="ECO:0000256" key="1">
    <source>
        <dbReference type="SAM" id="MobiDB-lite"/>
    </source>
</evidence>
<dbReference type="AlphaFoldDB" id="A0A3S4Q441"/>
<organism evidence="2 3">
    <name type="scientific">Dinothrombium tinctorium</name>
    <dbReference type="NCBI Taxonomy" id="1965070"/>
    <lineage>
        <taxon>Eukaryota</taxon>
        <taxon>Metazoa</taxon>
        <taxon>Ecdysozoa</taxon>
        <taxon>Arthropoda</taxon>
        <taxon>Chelicerata</taxon>
        <taxon>Arachnida</taxon>
        <taxon>Acari</taxon>
        <taxon>Acariformes</taxon>
        <taxon>Trombidiformes</taxon>
        <taxon>Prostigmata</taxon>
        <taxon>Anystina</taxon>
        <taxon>Parasitengona</taxon>
        <taxon>Trombidioidea</taxon>
        <taxon>Trombidiidae</taxon>
        <taxon>Dinothrombium</taxon>
    </lineage>
</organism>
<gene>
    <name evidence="2" type="ORF">B4U79_17154</name>
</gene>
<dbReference type="CDD" id="cd17039">
    <property type="entry name" value="Ubl_ubiquitin_like"/>
    <property type="match status" value="1"/>
</dbReference>
<evidence type="ECO:0000313" key="3">
    <source>
        <dbReference type="Proteomes" id="UP000285301"/>
    </source>
</evidence>
<protein>
    <submittedName>
        <fullName evidence="2">Uncharacterized protein</fullName>
    </submittedName>
</protein>
<dbReference type="InterPro" id="IPR029071">
    <property type="entry name" value="Ubiquitin-like_domsf"/>
</dbReference>
<feature type="non-terminal residue" evidence="2">
    <location>
        <position position="1"/>
    </location>
</feature>
<comment type="caution">
    <text evidence="2">The sequence shown here is derived from an EMBL/GenBank/DDBJ whole genome shotgun (WGS) entry which is preliminary data.</text>
</comment>
<dbReference type="SUPFAM" id="SSF54236">
    <property type="entry name" value="Ubiquitin-like"/>
    <property type="match status" value="1"/>
</dbReference>
<reference evidence="2 3" key="1">
    <citation type="journal article" date="2018" name="Gigascience">
        <title>Genomes of trombidid mites reveal novel predicted allergens and laterally-transferred genes associated with secondary metabolism.</title>
        <authorList>
            <person name="Dong X."/>
            <person name="Chaisiri K."/>
            <person name="Xia D."/>
            <person name="Armstrong S.D."/>
            <person name="Fang Y."/>
            <person name="Donnelly M.J."/>
            <person name="Kadowaki T."/>
            <person name="McGarry J.W."/>
            <person name="Darby A.C."/>
            <person name="Makepeace B.L."/>
        </authorList>
    </citation>
    <scope>NUCLEOTIDE SEQUENCE [LARGE SCALE GENOMIC DNA]</scope>
    <source>
        <strain evidence="2">UoL-WK</strain>
    </source>
</reference>
<dbReference type="EMBL" id="NCKU01020955">
    <property type="protein sequence ID" value="RWR98550.1"/>
    <property type="molecule type" value="Genomic_DNA"/>
</dbReference>
<name>A0A3S4Q441_9ACAR</name>
<keyword evidence="3" id="KW-1185">Reference proteome</keyword>
<proteinExistence type="predicted"/>
<accession>A0A3S4Q441</accession>
<sequence>PDPHSFPLQPQPSTSSQPLLPSPSYAFPQASTSSSVIPGFGKDDNIIHPKLESNFIHSQISSKTPEIKIYYGEAPPLVIKTVDGKSVNGNSKLESIKKIIANHFGIPVEKQNLYIFSHEKVDSDCLGNGHVYPRKKHALLVTLRDLNEAVSLRLGEPEPSKPKA</sequence>
<feature type="region of interest" description="Disordered" evidence="1">
    <location>
        <begin position="1"/>
        <end position="32"/>
    </location>
</feature>
<feature type="compositionally biased region" description="Low complexity" evidence="1">
    <location>
        <begin position="1"/>
        <end position="24"/>
    </location>
</feature>
<evidence type="ECO:0000313" key="2">
    <source>
        <dbReference type="EMBL" id="RWR98550.1"/>
    </source>
</evidence>
<dbReference type="Proteomes" id="UP000285301">
    <property type="component" value="Unassembled WGS sequence"/>
</dbReference>